<feature type="compositionally biased region" description="Polar residues" evidence="1">
    <location>
        <begin position="45"/>
        <end position="63"/>
    </location>
</feature>
<evidence type="ECO:0000313" key="3">
    <source>
        <dbReference type="Proteomes" id="UP000054018"/>
    </source>
</evidence>
<dbReference type="HOGENOM" id="CLU_2237675_0_0_1"/>
<keyword evidence="3" id="KW-1185">Reference proteome</keyword>
<dbReference type="EMBL" id="KN833688">
    <property type="protein sequence ID" value="KIK30001.1"/>
    <property type="molecule type" value="Genomic_DNA"/>
</dbReference>
<evidence type="ECO:0000313" key="2">
    <source>
        <dbReference type="EMBL" id="KIK30001.1"/>
    </source>
</evidence>
<dbReference type="Proteomes" id="UP000054018">
    <property type="component" value="Unassembled WGS sequence"/>
</dbReference>
<sequence length="105" mass="10848">MPRVAGPARTVLSTPPVHQSTGTRSAHGTPSQVMPLSNDGALHATLSSSTRMPPGSSFSRKQKANTAASTYWITIPKEATNARFTTIGMLCSAAVPGCHLANSSA</sequence>
<feature type="region of interest" description="Disordered" evidence="1">
    <location>
        <begin position="44"/>
        <end position="63"/>
    </location>
</feature>
<proteinExistence type="predicted"/>
<accession>A0A0C9ZKY7</accession>
<protein>
    <submittedName>
        <fullName evidence="2">Uncharacterized protein</fullName>
    </submittedName>
</protein>
<feature type="compositionally biased region" description="Polar residues" evidence="1">
    <location>
        <begin position="11"/>
        <end position="35"/>
    </location>
</feature>
<reference evidence="3" key="2">
    <citation type="submission" date="2015-01" db="EMBL/GenBank/DDBJ databases">
        <title>Evolutionary Origins and Diversification of the Mycorrhizal Mutualists.</title>
        <authorList>
            <consortium name="DOE Joint Genome Institute"/>
            <consortium name="Mycorrhizal Genomics Consortium"/>
            <person name="Kohler A."/>
            <person name="Kuo A."/>
            <person name="Nagy L.G."/>
            <person name="Floudas D."/>
            <person name="Copeland A."/>
            <person name="Barry K.W."/>
            <person name="Cichocki N."/>
            <person name="Veneault-Fourrey C."/>
            <person name="LaButti K."/>
            <person name="Lindquist E.A."/>
            <person name="Lipzen A."/>
            <person name="Lundell T."/>
            <person name="Morin E."/>
            <person name="Murat C."/>
            <person name="Riley R."/>
            <person name="Ohm R."/>
            <person name="Sun H."/>
            <person name="Tunlid A."/>
            <person name="Henrissat B."/>
            <person name="Grigoriev I.V."/>
            <person name="Hibbett D.S."/>
            <person name="Martin F."/>
        </authorList>
    </citation>
    <scope>NUCLEOTIDE SEQUENCE [LARGE SCALE GENOMIC DNA]</scope>
    <source>
        <strain evidence="3">441</strain>
    </source>
</reference>
<reference evidence="2 3" key="1">
    <citation type="submission" date="2014-04" db="EMBL/GenBank/DDBJ databases">
        <authorList>
            <consortium name="DOE Joint Genome Institute"/>
            <person name="Kuo A."/>
            <person name="Kohler A."/>
            <person name="Costa M.D."/>
            <person name="Nagy L.G."/>
            <person name="Floudas D."/>
            <person name="Copeland A."/>
            <person name="Barry K.W."/>
            <person name="Cichocki N."/>
            <person name="Veneault-Fourrey C."/>
            <person name="LaButti K."/>
            <person name="Lindquist E.A."/>
            <person name="Lipzen A."/>
            <person name="Lundell T."/>
            <person name="Morin E."/>
            <person name="Murat C."/>
            <person name="Sun H."/>
            <person name="Tunlid A."/>
            <person name="Henrissat B."/>
            <person name="Grigoriev I.V."/>
            <person name="Hibbett D.S."/>
            <person name="Martin F."/>
            <person name="Nordberg H.P."/>
            <person name="Cantor M.N."/>
            <person name="Hua S.X."/>
        </authorList>
    </citation>
    <scope>NUCLEOTIDE SEQUENCE [LARGE SCALE GENOMIC DNA]</scope>
    <source>
        <strain evidence="2 3">441</strain>
    </source>
</reference>
<organism evidence="2 3">
    <name type="scientific">Pisolithus microcarpus 441</name>
    <dbReference type="NCBI Taxonomy" id="765257"/>
    <lineage>
        <taxon>Eukaryota</taxon>
        <taxon>Fungi</taxon>
        <taxon>Dikarya</taxon>
        <taxon>Basidiomycota</taxon>
        <taxon>Agaricomycotina</taxon>
        <taxon>Agaricomycetes</taxon>
        <taxon>Agaricomycetidae</taxon>
        <taxon>Boletales</taxon>
        <taxon>Sclerodermatineae</taxon>
        <taxon>Pisolithaceae</taxon>
        <taxon>Pisolithus</taxon>
    </lineage>
</organism>
<name>A0A0C9ZKY7_9AGAM</name>
<gene>
    <name evidence="2" type="ORF">PISMIDRAFT_448165</name>
</gene>
<evidence type="ECO:0000256" key="1">
    <source>
        <dbReference type="SAM" id="MobiDB-lite"/>
    </source>
</evidence>
<feature type="region of interest" description="Disordered" evidence="1">
    <location>
        <begin position="1"/>
        <end position="39"/>
    </location>
</feature>
<dbReference type="AlphaFoldDB" id="A0A0C9ZKY7"/>